<dbReference type="InterPro" id="IPR013328">
    <property type="entry name" value="6PGD_dom2"/>
</dbReference>
<organism evidence="15 16">
    <name type="scientific">Paenibacillus nasutitermitis</name>
    <dbReference type="NCBI Taxonomy" id="1652958"/>
    <lineage>
        <taxon>Bacteria</taxon>
        <taxon>Bacillati</taxon>
        <taxon>Bacillota</taxon>
        <taxon>Bacilli</taxon>
        <taxon>Bacillales</taxon>
        <taxon>Paenibacillaceae</taxon>
        <taxon>Paenibacillus</taxon>
    </lineage>
</organism>
<keyword evidence="6 11" id="KW-0566">Pantothenate biosynthesis</keyword>
<evidence type="ECO:0000256" key="10">
    <source>
        <dbReference type="ARBA" id="ARBA00048793"/>
    </source>
</evidence>
<evidence type="ECO:0000256" key="6">
    <source>
        <dbReference type="ARBA" id="ARBA00022655"/>
    </source>
</evidence>
<dbReference type="InterPro" id="IPR013752">
    <property type="entry name" value="KPA_reductase"/>
</dbReference>
<dbReference type="NCBIfam" id="TIGR00745">
    <property type="entry name" value="apbA_panE"/>
    <property type="match status" value="1"/>
</dbReference>
<evidence type="ECO:0000313" key="15">
    <source>
        <dbReference type="EMBL" id="GGD71136.1"/>
    </source>
</evidence>
<keyword evidence="8 11" id="KW-0560">Oxidoreductase</keyword>
<gene>
    <name evidence="15" type="ORF">GCM10010911_31260</name>
</gene>
<dbReference type="InterPro" id="IPR008927">
    <property type="entry name" value="6-PGluconate_DH-like_C_sf"/>
</dbReference>
<evidence type="ECO:0000256" key="5">
    <source>
        <dbReference type="ARBA" id="ARBA00019465"/>
    </source>
</evidence>
<feature type="domain" description="Ketopantoate reductase N-terminal" evidence="13">
    <location>
        <begin position="3"/>
        <end position="159"/>
    </location>
</feature>
<comment type="pathway">
    <text evidence="2 11">Cofactor biosynthesis; (R)-pantothenate biosynthesis; (R)-pantoate from 3-methyl-2-oxobutanoate: step 2/2.</text>
</comment>
<evidence type="ECO:0000256" key="9">
    <source>
        <dbReference type="ARBA" id="ARBA00032024"/>
    </source>
</evidence>
<sequence>MRIIIIGAGSLGLMYAARLAAGGASVAMITRGEKQAIALRDGICLDKADRQSISGPVPAASLDQAGSLLQPSARDWIWLTVKQAHLNDAFMDKLKDSGLLAGEASLLALQNGIGHMERLEAAFPGNPLYAAVTTEGALRVNERHVRYTGHGVITFGKWPKGAEKDRNPQKMLLKTLYAAGIEAELSNDMGNRVYEKLLMNAVINPLTAIYGIRNGALAEDGRLKEEMAALHAETEKILLASGMKADSNSWQRLLQVCKQTAENESSMLRDVKAGRTTEIDWINGGISLIARRQGLPSPLNDAVTTAVKSLSMS</sequence>
<evidence type="ECO:0000259" key="14">
    <source>
        <dbReference type="Pfam" id="PF08546"/>
    </source>
</evidence>
<evidence type="ECO:0000256" key="8">
    <source>
        <dbReference type="ARBA" id="ARBA00023002"/>
    </source>
</evidence>
<comment type="function">
    <text evidence="1 11">Catalyzes the NADPH-dependent reduction of ketopantoate into pantoic acid.</text>
</comment>
<proteinExistence type="inferred from homology"/>
<dbReference type="GO" id="GO:0015940">
    <property type="term" value="P:pantothenate biosynthetic process"/>
    <property type="evidence" value="ECO:0007669"/>
    <property type="project" value="UniProtKB-KW"/>
</dbReference>
<dbReference type="Gene3D" id="3.40.50.720">
    <property type="entry name" value="NAD(P)-binding Rossmann-like Domain"/>
    <property type="match status" value="1"/>
</dbReference>
<evidence type="ECO:0000256" key="1">
    <source>
        <dbReference type="ARBA" id="ARBA00002919"/>
    </source>
</evidence>
<dbReference type="AlphaFoldDB" id="A0A916Z1C5"/>
<keyword evidence="12" id="KW-0732">Signal</keyword>
<dbReference type="Pfam" id="PF02558">
    <property type="entry name" value="ApbA"/>
    <property type="match status" value="1"/>
</dbReference>
<dbReference type="InterPro" id="IPR013332">
    <property type="entry name" value="KPR_N"/>
</dbReference>
<evidence type="ECO:0000256" key="2">
    <source>
        <dbReference type="ARBA" id="ARBA00004994"/>
    </source>
</evidence>
<dbReference type="Pfam" id="PF08546">
    <property type="entry name" value="ApbA_C"/>
    <property type="match status" value="1"/>
</dbReference>
<evidence type="ECO:0000256" key="12">
    <source>
        <dbReference type="SAM" id="SignalP"/>
    </source>
</evidence>
<feature type="chain" id="PRO_5038854412" description="2-dehydropantoate 2-reductase" evidence="12">
    <location>
        <begin position="21"/>
        <end position="313"/>
    </location>
</feature>
<evidence type="ECO:0000256" key="7">
    <source>
        <dbReference type="ARBA" id="ARBA00022857"/>
    </source>
</evidence>
<keyword evidence="16" id="KW-1185">Reference proteome</keyword>
<evidence type="ECO:0000259" key="13">
    <source>
        <dbReference type="Pfam" id="PF02558"/>
    </source>
</evidence>
<dbReference type="EMBL" id="BMHP01000002">
    <property type="protein sequence ID" value="GGD71136.1"/>
    <property type="molecule type" value="Genomic_DNA"/>
</dbReference>
<comment type="catalytic activity">
    <reaction evidence="10 11">
        <text>(R)-pantoate + NADP(+) = 2-dehydropantoate + NADPH + H(+)</text>
        <dbReference type="Rhea" id="RHEA:16233"/>
        <dbReference type="ChEBI" id="CHEBI:11561"/>
        <dbReference type="ChEBI" id="CHEBI:15378"/>
        <dbReference type="ChEBI" id="CHEBI:15980"/>
        <dbReference type="ChEBI" id="CHEBI:57783"/>
        <dbReference type="ChEBI" id="CHEBI:58349"/>
        <dbReference type="EC" id="1.1.1.169"/>
    </reaction>
</comment>
<keyword evidence="7 11" id="KW-0521">NADP</keyword>
<reference evidence="15" key="2">
    <citation type="submission" date="2020-09" db="EMBL/GenBank/DDBJ databases">
        <authorList>
            <person name="Sun Q."/>
            <person name="Zhou Y."/>
        </authorList>
    </citation>
    <scope>NUCLEOTIDE SEQUENCE</scope>
    <source>
        <strain evidence="15">CGMCC 1.15178</strain>
    </source>
</reference>
<evidence type="ECO:0000256" key="3">
    <source>
        <dbReference type="ARBA" id="ARBA00007870"/>
    </source>
</evidence>
<comment type="caution">
    <text evidence="15">The sequence shown here is derived from an EMBL/GenBank/DDBJ whole genome shotgun (WGS) entry which is preliminary data.</text>
</comment>
<dbReference type="InterPro" id="IPR050838">
    <property type="entry name" value="Ketopantoate_reductase"/>
</dbReference>
<comment type="similarity">
    <text evidence="3 11">Belongs to the ketopantoate reductase family.</text>
</comment>
<feature type="domain" description="Ketopantoate reductase C-terminal" evidence="14">
    <location>
        <begin position="192"/>
        <end position="309"/>
    </location>
</feature>
<dbReference type="GO" id="GO:0005737">
    <property type="term" value="C:cytoplasm"/>
    <property type="evidence" value="ECO:0007669"/>
    <property type="project" value="TreeGrafter"/>
</dbReference>
<dbReference type="EC" id="1.1.1.169" evidence="4 11"/>
<dbReference type="SUPFAM" id="SSF51735">
    <property type="entry name" value="NAD(P)-binding Rossmann-fold domains"/>
    <property type="match status" value="1"/>
</dbReference>
<feature type="signal peptide" evidence="12">
    <location>
        <begin position="1"/>
        <end position="20"/>
    </location>
</feature>
<dbReference type="GO" id="GO:0008677">
    <property type="term" value="F:2-dehydropantoate 2-reductase activity"/>
    <property type="evidence" value="ECO:0007669"/>
    <property type="project" value="UniProtKB-EC"/>
</dbReference>
<dbReference type="InterPro" id="IPR036291">
    <property type="entry name" value="NAD(P)-bd_dom_sf"/>
</dbReference>
<dbReference type="GO" id="GO:0050661">
    <property type="term" value="F:NADP binding"/>
    <property type="evidence" value="ECO:0007669"/>
    <property type="project" value="TreeGrafter"/>
</dbReference>
<dbReference type="InterPro" id="IPR003710">
    <property type="entry name" value="ApbA"/>
</dbReference>
<reference evidence="15" key="1">
    <citation type="journal article" date="2014" name="Int. J. Syst. Evol. Microbiol.">
        <title>Complete genome sequence of Corynebacterium casei LMG S-19264T (=DSM 44701T), isolated from a smear-ripened cheese.</title>
        <authorList>
            <consortium name="US DOE Joint Genome Institute (JGI-PGF)"/>
            <person name="Walter F."/>
            <person name="Albersmeier A."/>
            <person name="Kalinowski J."/>
            <person name="Ruckert C."/>
        </authorList>
    </citation>
    <scope>NUCLEOTIDE SEQUENCE</scope>
    <source>
        <strain evidence="15">CGMCC 1.15178</strain>
    </source>
</reference>
<dbReference type="SUPFAM" id="SSF48179">
    <property type="entry name" value="6-phosphogluconate dehydrogenase C-terminal domain-like"/>
    <property type="match status" value="1"/>
</dbReference>
<evidence type="ECO:0000313" key="16">
    <source>
        <dbReference type="Proteomes" id="UP000612456"/>
    </source>
</evidence>
<dbReference type="PANTHER" id="PTHR43765">
    <property type="entry name" value="2-DEHYDROPANTOATE 2-REDUCTASE-RELATED"/>
    <property type="match status" value="1"/>
</dbReference>
<dbReference type="RefSeq" id="WP_188992858.1">
    <property type="nucleotide sequence ID" value="NZ_BMHP01000002.1"/>
</dbReference>
<name>A0A916Z1C5_9BACL</name>
<dbReference type="PANTHER" id="PTHR43765:SF2">
    <property type="entry name" value="2-DEHYDROPANTOATE 2-REDUCTASE"/>
    <property type="match status" value="1"/>
</dbReference>
<evidence type="ECO:0000256" key="4">
    <source>
        <dbReference type="ARBA" id="ARBA00013014"/>
    </source>
</evidence>
<protein>
    <recommendedName>
        <fullName evidence="5 11">2-dehydropantoate 2-reductase</fullName>
        <ecNumber evidence="4 11">1.1.1.169</ecNumber>
    </recommendedName>
    <alternativeName>
        <fullName evidence="9 11">Ketopantoate reductase</fullName>
    </alternativeName>
</protein>
<dbReference type="Gene3D" id="1.10.1040.10">
    <property type="entry name" value="N-(1-d-carboxylethyl)-l-norvaline Dehydrogenase, domain 2"/>
    <property type="match status" value="1"/>
</dbReference>
<evidence type="ECO:0000256" key="11">
    <source>
        <dbReference type="RuleBase" id="RU362068"/>
    </source>
</evidence>
<accession>A0A916Z1C5</accession>
<dbReference type="Proteomes" id="UP000612456">
    <property type="component" value="Unassembled WGS sequence"/>
</dbReference>